<feature type="domain" description="Minor fimbrium subunit Mfa1 C-terminal" evidence="1">
    <location>
        <begin position="417"/>
        <end position="495"/>
    </location>
</feature>
<protein>
    <recommendedName>
        <fullName evidence="1">Minor fimbrium subunit Mfa1 C-terminal domain-containing protein</fullName>
    </recommendedName>
</protein>
<evidence type="ECO:0000259" key="1">
    <source>
        <dbReference type="Pfam" id="PF15495"/>
    </source>
</evidence>
<organism evidence="2">
    <name type="scientific">gut metagenome</name>
    <dbReference type="NCBI Taxonomy" id="749906"/>
    <lineage>
        <taxon>unclassified sequences</taxon>
        <taxon>metagenomes</taxon>
        <taxon>organismal metagenomes</taxon>
    </lineage>
</organism>
<dbReference type="NCBIfam" id="NF038041">
    <property type="entry name" value="fim_Mfa1_fam"/>
    <property type="match status" value="1"/>
</dbReference>
<comment type="caution">
    <text evidence="2">The sequence shown here is derived from an EMBL/GenBank/DDBJ whole genome shotgun (WGS) entry which is preliminary data.</text>
</comment>
<reference evidence="2" key="1">
    <citation type="journal article" date="2012" name="PLoS ONE">
        <title>Gene sets for utilization of primary and secondary nutrition supplies in the distal gut of endangered iberian lynx.</title>
        <authorList>
            <person name="Alcaide M."/>
            <person name="Messina E."/>
            <person name="Richter M."/>
            <person name="Bargiela R."/>
            <person name="Peplies J."/>
            <person name="Huws S.A."/>
            <person name="Newbold C.J."/>
            <person name="Golyshin P.N."/>
            <person name="Simon M.A."/>
            <person name="Lopez G."/>
            <person name="Yakimov M.M."/>
            <person name="Ferrer M."/>
        </authorList>
    </citation>
    <scope>NUCLEOTIDE SEQUENCE</scope>
</reference>
<dbReference type="Pfam" id="PF15495">
    <property type="entry name" value="Fimbrillin_C"/>
    <property type="match status" value="1"/>
</dbReference>
<dbReference type="InterPro" id="IPR047786">
    <property type="entry name" value="Mfa1_fim"/>
</dbReference>
<dbReference type="Gene3D" id="1.10.20.150">
    <property type="match status" value="1"/>
</dbReference>
<dbReference type="Gene3D" id="2.60.40.3690">
    <property type="match status" value="2"/>
</dbReference>
<accession>J9CA55</accession>
<dbReference type="Gene3D" id="2.60.40.2580">
    <property type="match status" value="1"/>
</dbReference>
<gene>
    <name evidence="2" type="ORF">EVA_15090</name>
</gene>
<sequence length="501" mass="57096">MFSCSEIEQENLPIDEKPDGTEAKALLTLTLTMSQEDIASRTSVPTEMETEASQSRECKVSDALVILGKMAEGLNAPTQIDQKFHIDRFLSAGNPSQWSATLLCTPGYYRILVIANPGRLITLEDITSSSWDVLARQVISCKTWEELQSIWADGHFLMTNAYQGRIDDFDVHLTAGEHSYKDIQVQRTCARFDYQVVNTDNIYPLSCKIDGQSTTLDIQLEEVALMNVSNNFNLFKQIAADNRKGTVPDFYREEHALNYVYDSDWDIKRLFLLHTGIFEDYRLNEYFFYPSEQGRPNTPFVELRYHPLPQEATGQEVRLMYCSENTIPGIQVQVNKVSTGLVFKGHFTLTNHPVTPSSVLYVRNLTDKTCLYTTLAALRNALQQEGIPLTEIPGDAELADLNILKFKPTSDGSYPVWYTYWNRHRDNRNNQQMGIMEFAVVRNNLYKLRINGISSLGLPQPPNLPDNPWKPAGKTPDEQIPQIDISVEVCDWTDRHLDHHI</sequence>
<dbReference type="AlphaFoldDB" id="J9CA55"/>
<evidence type="ECO:0000313" key="2">
    <source>
        <dbReference type="EMBL" id="EJW96805.1"/>
    </source>
</evidence>
<dbReference type="EMBL" id="AMCI01005094">
    <property type="protein sequence ID" value="EJW96805.1"/>
    <property type="molecule type" value="Genomic_DNA"/>
</dbReference>
<name>J9CA55_9ZZZZ</name>
<dbReference type="GO" id="GO:0009418">
    <property type="term" value="C:pilus shaft"/>
    <property type="evidence" value="ECO:0007669"/>
    <property type="project" value="InterPro"/>
</dbReference>
<proteinExistence type="predicted"/>
<dbReference type="InterPro" id="IPR029140">
    <property type="entry name" value="Mfa1_C"/>
</dbReference>